<keyword evidence="2" id="KW-1185">Reference proteome</keyword>
<name>A0ACC3P014_9PEZI</name>
<organism evidence="1 2">
    <name type="scientific">Vermiconidia calcicola</name>
    <dbReference type="NCBI Taxonomy" id="1690605"/>
    <lineage>
        <taxon>Eukaryota</taxon>
        <taxon>Fungi</taxon>
        <taxon>Dikarya</taxon>
        <taxon>Ascomycota</taxon>
        <taxon>Pezizomycotina</taxon>
        <taxon>Dothideomycetes</taxon>
        <taxon>Dothideomycetidae</taxon>
        <taxon>Mycosphaerellales</taxon>
        <taxon>Extremaceae</taxon>
        <taxon>Vermiconidia</taxon>
    </lineage>
</organism>
<dbReference type="Proteomes" id="UP001281147">
    <property type="component" value="Unassembled WGS sequence"/>
</dbReference>
<comment type="caution">
    <text evidence="1">The sequence shown here is derived from an EMBL/GenBank/DDBJ whole genome shotgun (WGS) entry which is preliminary data.</text>
</comment>
<proteinExistence type="predicted"/>
<sequence>MFALPPLLLSLLSVLSFTSAQASNNNGSSAVFVYEGDDHTTFEFALNADRSTGDLYFHLSSPAGNAWVGVGIGSNMIGALMFIAYPSSNGEDVTISARVADGHSEPTYQKDIKVEQLGTNAVTGSRETQNIVANGVCRDCKFWGIGGINFDISAQPFIFAVGDVFPTINSDSGSADLSRHLFYGHFTIDMTAATSESGGAVPSGPYVRKDASQATGTKVDDDHPPSRSHGAVMSLVFIVLLPLSSLLLRVWNKVKAHAAVNMIALVFFILAMAGGIVISRQYNRSKNYNSAHQVIGILLLVAFLSQLVLGVLNHRVFKREQKKTIMGKIHSYLGPLIIVFGLANGILGFTFADASFLAIPYFGLILVVAFIYSCIRGGCNFFRKRRADRKNGAGGSYHQPHFGANHGTPQYYPPSGSAANSYDNAPPPYSQPDVPLATYRSSDNVPREDSPAVQPRTMF</sequence>
<gene>
    <name evidence="1" type="ORF">LTR37_000274</name>
</gene>
<evidence type="ECO:0000313" key="2">
    <source>
        <dbReference type="Proteomes" id="UP001281147"/>
    </source>
</evidence>
<accession>A0ACC3P014</accession>
<protein>
    <submittedName>
        <fullName evidence="1">Uncharacterized protein</fullName>
    </submittedName>
</protein>
<reference evidence="1" key="1">
    <citation type="submission" date="2023-07" db="EMBL/GenBank/DDBJ databases">
        <title>Black Yeasts Isolated from many extreme environments.</title>
        <authorList>
            <person name="Coleine C."/>
            <person name="Stajich J.E."/>
            <person name="Selbmann L."/>
        </authorList>
    </citation>
    <scope>NUCLEOTIDE SEQUENCE</scope>
    <source>
        <strain evidence="1">CCFEE 5714</strain>
    </source>
</reference>
<evidence type="ECO:0000313" key="1">
    <source>
        <dbReference type="EMBL" id="KAK3726126.1"/>
    </source>
</evidence>
<dbReference type="EMBL" id="JAUTXU010000001">
    <property type="protein sequence ID" value="KAK3726126.1"/>
    <property type="molecule type" value="Genomic_DNA"/>
</dbReference>